<dbReference type="Pfam" id="PF03797">
    <property type="entry name" value="Autotransporter"/>
    <property type="match status" value="1"/>
</dbReference>
<dbReference type="PANTHER" id="PTHR35037:SF3">
    <property type="entry name" value="C-TERMINAL REGION OF AIDA-LIKE PROTEIN"/>
    <property type="match status" value="1"/>
</dbReference>
<dbReference type="GO" id="GO:0019867">
    <property type="term" value="C:outer membrane"/>
    <property type="evidence" value="ECO:0007669"/>
    <property type="project" value="InterPro"/>
</dbReference>
<dbReference type="InterPro" id="IPR051551">
    <property type="entry name" value="Autotransporter_adhesion"/>
</dbReference>
<evidence type="ECO:0000259" key="3">
    <source>
        <dbReference type="PROSITE" id="PS51208"/>
    </source>
</evidence>
<dbReference type="InterPro" id="IPR013425">
    <property type="entry name" value="Autotrns_rpt"/>
</dbReference>
<sequence length="1025" mass="105092">MKLSVACMQRGQARLSPVLASAGVSISALLLVFAATPASAQMTFCNTDACKTIQTNDEVQAVSAFGTYLGSAEGRALLQANAAVTTQIYTTSTPEKRLLAAKNVDGDITAHLWSMVDTPISGQMAAWGETGTLPNTIAGDLWNTGSLLRSGRVKDFYAAQKVYATAYGAGHDVGNPRPFIGLAAISSQPWTTAGTSAAAVHIQQAEEWARNTTEASFASGHSMRGFMTAFYYAMQLPTYAQDMVVAGQQYGLSRNIIGMHYGLDVIGGRVVALQTLARAMADDPNYSANYTAAFEANRKALVGALGAGAVSPVYAACGADLEACIRSGAVPSAADYRAERNESTHYLTYGLPSVGDTTLAPVVPENAELLFRSRFPYLSDAQIRDVLASTSLPSGVPLDNGSGWARLNPYAANGGYGRLDSTVTVTLDASKGGLHAFDLWNNDISGPGGLVKKGTGTLLLAGDNSYTGGTRVDAGTLGLTGTLTGDLHIASGAAFLSAGGYTVARDAVLTNAGTFTSVNATLRNLGAFTNTGLVRSNVNNAGRLVGAGRIAGNLHNAGTLQPGLGTLTVIGNAVFAGTSVYTAETGAAGVGSRIAVGGSAALDGTLTVTRAGGGSVELGSYEVLTAAGGITGAFHTVTAPAPFVSASATVSGRGVVVSVAPDAAALSTAGGSPNANAVGLAIAYLPYSHPVLQSVVTLDRASAPRTLASLAGDIHATTASVLANQSASLRQAILGRLHINNHGAGTPAAGQFTARGEGYGNWASTNRSAASASVSSSTAGFLAGYDGELSPGWRVGIVGGFNRTSFSLRNTSGSGDSDNYDLGLYGANRFGAIGLRYAGSYTWHDVSTSRVTFLPGLANSLSASRSGGTGQLFGELGYKLNAGGAELEPFAGLAYVRLRLDGFTETGGVTALTAASRTQDNLKTTLGLRANRTFTAGEATFTVRGSLAWQHAFGTVTPRLAERFAFTNSPTFLITGAPIARDTALVDVSADWLIDANTRLGIIYAGQLAAKSRSNAVQGRFSVNF</sequence>
<dbReference type="SMART" id="SM00014">
    <property type="entry name" value="acidPPc"/>
    <property type="match status" value="1"/>
</dbReference>
<dbReference type="Gene3D" id="1.20.144.10">
    <property type="entry name" value="Phosphatidic acid phosphatase type 2/haloperoxidase"/>
    <property type="match status" value="1"/>
</dbReference>
<gene>
    <name evidence="4" type="ORF">FHS81_002004</name>
</gene>
<keyword evidence="5" id="KW-1185">Reference proteome</keyword>
<dbReference type="SUPFAM" id="SSF103515">
    <property type="entry name" value="Autotransporter"/>
    <property type="match status" value="1"/>
</dbReference>
<dbReference type="InterPro" id="IPR006315">
    <property type="entry name" value="OM_autotransptr_brl_dom"/>
</dbReference>
<keyword evidence="1 2" id="KW-0732">Signal</keyword>
<comment type="caution">
    <text evidence="4">The sequence shown here is derived from an EMBL/GenBank/DDBJ whole genome shotgun (WGS) entry which is preliminary data.</text>
</comment>
<evidence type="ECO:0000313" key="4">
    <source>
        <dbReference type="EMBL" id="MBB3809916.1"/>
    </source>
</evidence>
<dbReference type="SUPFAM" id="SSF48317">
    <property type="entry name" value="Acid phosphatase/Vanadium-dependent haloperoxidase"/>
    <property type="match status" value="1"/>
</dbReference>
<reference evidence="4 5" key="1">
    <citation type="submission" date="2020-08" db="EMBL/GenBank/DDBJ databases">
        <title>Genomic Encyclopedia of Type Strains, Phase IV (KMG-IV): sequencing the most valuable type-strain genomes for metagenomic binning, comparative biology and taxonomic classification.</title>
        <authorList>
            <person name="Goeker M."/>
        </authorList>
    </citation>
    <scope>NUCLEOTIDE SEQUENCE [LARGE SCALE GENOMIC DNA]</scope>
    <source>
        <strain evidence="4 5">DSM 28760</strain>
    </source>
</reference>
<dbReference type="InterPro" id="IPR011050">
    <property type="entry name" value="Pectin_lyase_fold/virulence"/>
</dbReference>
<dbReference type="RefSeq" id="WP_183752480.1">
    <property type="nucleotide sequence ID" value="NZ_JACICC010000004.1"/>
</dbReference>
<evidence type="ECO:0000256" key="1">
    <source>
        <dbReference type="ARBA" id="ARBA00022729"/>
    </source>
</evidence>
<dbReference type="Pfam" id="PF01569">
    <property type="entry name" value="PAP2"/>
    <property type="match status" value="1"/>
</dbReference>
<dbReference type="NCBIfam" id="TIGR02601">
    <property type="entry name" value="autotrns_rpt"/>
    <property type="match status" value="1"/>
</dbReference>
<dbReference type="InterPro" id="IPR005546">
    <property type="entry name" value="Autotransporte_beta"/>
</dbReference>
<dbReference type="InterPro" id="IPR036938">
    <property type="entry name" value="PAP2/HPO_sf"/>
</dbReference>
<protein>
    <submittedName>
        <fullName evidence="4">Outer membrane autotransporter protein</fullName>
    </submittedName>
</protein>
<accession>A0A7W6EH64</accession>
<dbReference type="Proteomes" id="UP000537592">
    <property type="component" value="Unassembled WGS sequence"/>
</dbReference>
<dbReference type="Gene3D" id="2.40.128.130">
    <property type="entry name" value="Autotransporter beta-domain"/>
    <property type="match status" value="1"/>
</dbReference>
<dbReference type="Pfam" id="PF12951">
    <property type="entry name" value="PATR"/>
    <property type="match status" value="1"/>
</dbReference>
<organism evidence="4 5">
    <name type="scientific">Pseudochelatococcus contaminans</name>
    <dbReference type="NCBI Taxonomy" id="1538103"/>
    <lineage>
        <taxon>Bacteria</taxon>
        <taxon>Pseudomonadati</taxon>
        <taxon>Pseudomonadota</taxon>
        <taxon>Alphaproteobacteria</taxon>
        <taxon>Hyphomicrobiales</taxon>
        <taxon>Chelatococcaceae</taxon>
        <taxon>Pseudochelatococcus</taxon>
    </lineage>
</organism>
<proteinExistence type="predicted"/>
<evidence type="ECO:0000313" key="5">
    <source>
        <dbReference type="Proteomes" id="UP000537592"/>
    </source>
</evidence>
<dbReference type="AlphaFoldDB" id="A0A7W6EH64"/>
<feature type="chain" id="PRO_5030728167" evidence="2">
    <location>
        <begin position="41"/>
        <end position="1025"/>
    </location>
</feature>
<evidence type="ECO:0000256" key="2">
    <source>
        <dbReference type="SAM" id="SignalP"/>
    </source>
</evidence>
<feature type="signal peptide" evidence="2">
    <location>
        <begin position="1"/>
        <end position="40"/>
    </location>
</feature>
<dbReference type="InterPro" id="IPR036709">
    <property type="entry name" value="Autotransporte_beta_dom_sf"/>
</dbReference>
<dbReference type="SMART" id="SM00869">
    <property type="entry name" value="Autotransporter"/>
    <property type="match status" value="1"/>
</dbReference>
<dbReference type="SUPFAM" id="SSF51126">
    <property type="entry name" value="Pectin lyase-like"/>
    <property type="match status" value="1"/>
</dbReference>
<name>A0A7W6EH64_9HYPH</name>
<dbReference type="EMBL" id="JACICC010000004">
    <property type="protein sequence ID" value="MBB3809916.1"/>
    <property type="molecule type" value="Genomic_DNA"/>
</dbReference>
<feature type="domain" description="Autotransporter" evidence="3">
    <location>
        <begin position="747"/>
        <end position="1025"/>
    </location>
</feature>
<dbReference type="PROSITE" id="PS51208">
    <property type="entry name" value="AUTOTRANSPORTER"/>
    <property type="match status" value="1"/>
</dbReference>
<dbReference type="PANTHER" id="PTHR35037">
    <property type="entry name" value="C-TERMINAL REGION OF AIDA-LIKE PROTEIN"/>
    <property type="match status" value="1"/>
</dbReference>
<dbReference type="InterPro" id="IPR000326">
    <property type="entry name" value="PAP2/HPO"/>
</dbReference>
<dbReference type="NCBIfam" id="TIGR01414">
    <property type="entry name" value="autotrans_barl"/>
    <property type="match status" value="1"/>
</dbReference>